<dbReference type="InterPro" id="IPR040953">
    <property type="entry name" value="DUF5594"/>
</dbReference>
<accession>A0A158A9M5</accession>
<comment type="caution">
    <text evidence="2">The sequence shown here is derived from an EMBL/GenBank/DDBJ whole genome shotgun (WGS) entry which is preliminary data.</text>
</comment>
<dbReference type="Proteomes" id="UP000054596">
    <property type="component" value="Unassembled WGS sequence"/>
</dbReference>
<feature type="domain" description="DUF5594" evidence="1">
    <location>
        <begin position="2"/>
        <end position="131"/>
    </location>
</feature>
<gene>
    <name evidence="2" type="ORF">AWB82_01965</name>
</gene>
<dbReference type="EMBL" id="FCOJ02000010">
    <property type="protein sequence ID" value="SAK54429.1"/>
    <property type="molecule type" value="Genomic_DNA"/>
</dbReference>
<reference evidence="2" key="1">
    <citation type="submission" date="2016-01" db="EMBL/GenBank/DDBJ databases">
        <authorList>
            <person name="Peeters C."/>
        </authorList>
    </citation>
    <scope>NUCLEOTIDE SEQUENCE [LARGE SCALE GENOMIC DNA]</scope>
    <source>
        <strain evidence="2">LMG 29325</strain>
    </source>
</reference>
<dbReference type="Pfam" id="PF18057">
    <property type="entry name" value="DUF5594"/>
    <property type="match status" value="1"/>
</dbReference>
<dbReference type="STRING" id="1777143.AWB82_01965"/>
<evidence type="ECO:0000313" key="2">
    <source>
        <dbReference type="EMBL" id="SAK54429.1"/>
    </source>
</evidence>
<proteinExistence type="predicted"/>
<name>A0A158A9M5_9BURK</name>
<keyword evidence="3" id="KW-1185">Reference proteome</keyword>
<protein>
    <recommendedName>
        <fullName evidence="1">DUF5594 domain-containing protein</fullName>
    </recommendedName>
</protein>
<sequence length="132" mass="14939">MLNREQALRFEAEFMPRIVERVTHLVDHGVRVDILPRESPALPTRLRISAGHAPRQGDEHRHVYPFALNVFLTWDDEEIERLMGAGGEARFVRYLDAIGAKLDAWQGARDVDLATRSQAESSVLFGGLDFEA</sequence>
<evidence type="ECO:0000259" key="1">
    <source>
        <dbReference type="Pfam" id="PF18057"/>
    </source>
</evidence>
<organism evidence="2 3">
    <name type="scientific">Caballeronia glebae</name>
    <dbReference type="NCBI Taxonomy" id="1777143"/>
    <lineage>
        <taxon>Bacteria</taxon>
        <taxon>Pseudomonadati</taxon>
        <taxon>Pseudomonadota</taxon>
        <taxon>Betaproteobacteria</taxon>
        <taxon>Burkholderiales</taxon>
        <taxon>Burkholderiaceae</taxon>
        <taxon>Caballeronia</taxon>
    </lineage>
</organism>
<evidence type="ECO:0000313" key="3">
    <source>
        <dbReference type="Proteomes" id="UP000054596"/>
    </source>
</evidence>
<dbReference type="AlphaFoldDB" id="A0A158A9M5"/>